<keyword evidence="8" id="KW-0949">S-adenosyl-L-methionine</keyword>
<comment type="caution">
    <text evidence="12">The sequence shown here is derived from an EMBL/GenBank/DDBJ whole genome shotgun (WGS) entry which is preliminary data.</text>
</comment>
<keyword evidence="13" id="KW-1185">Reference proteome</keyword>
<protein>
    <recommendedName>
        <fullName evidence="4">Protein-L-isoaspartate O-methyltransferase</fullName>
        <ecNumber evidence="3">2.1.1.77</ecNumber>
    </recommendedName>
    <alternativeName>
        <fullName evidence="11">L-isoaspartyl protein carboxyl methyltransferase</fullName>
    </alternativeName>
    <alternativeName>
        <fullName evidence="9">Protein L-isoaspartyl methyltransferase</fullName>
    </alternativeName>
    <alternativeName>
        <fullName evidence="10">Protein-beta-aspartate methyltransferase</fullName>
    </alternativeName>
</protein>
<evidence type="ECO:0000256" key="8">
    <source>
        <dbReference type="ARBA" id="ARBA00022691"/>
    </source>
</evidence>
<dbReference type="EC" id="2.1.1.77" evidence="3"/>
<evidence type="ECO:0000256" key="9">
    <source>
        <dbReference type="ARBA" id="ARBA00030757"/>
    </source>
</evidence>
<evidence type="ECO:0000256" key="3">
    <source>
        <dbReference type="ARBA" id="ARBA00011890"/>
    </source>
</evidence>
<gene>
    <name evidence="12" type="ORF">SYYSPA8_07380</name>
</gene>
<dbReference type="Pfam" id="PF01135">
    <property type="entry name" value="PCMT"/>
    <property type="match status" value="1"/>
</dbReference>
<dbReference type="EMBL" id="BSBI01000002">
    <property type="protein sequence ID" value="GLF94095.1"/>
    <property type="molecule type" value="Genomic_DNA"/>
</dbReference>
<dbReference type="GO" id="GO:0008168">
    <property type="term" value="F:methyltransferase activity"/>
    <property type="evidence" value="ECO:0007669"/>
    <property type="project" value="UniProtKB-KW"/>
</dbReference>
<comment type="subcellular location">
    <subcellularLocation>
        <location evidence="1">Cytoplasm</location>
    </subcellularLocation>
</comment>
<comment type="similarity">
    <text evidence="2">Belongs to the methyltransferase superfamily. L-isoaspartyl/D-aspartyl protein methyltransferase family.</text>
</comment>
<evidence type="ECO:0000256" key="2">
    <source>
        <dbReference type="ARBA" id="ARBA00005369"/>
    </source>
</evidence>
<keyword evidence="7" id="KW-0808">Transferase</keyword>
<dbReference type="SUPFAM" id="SSF53335">
    <property type="entry name" value="S-adenosyl-L-methionine-dependent methyltransferases"/>
    <property type="match status" value="1"/>
</dbReference>
<dbReference type="PANTHER" id="PTHR11579">
    <property type="entry name" value="PROTEIN-L-ISOASPARTATE O-METHYLTRANSFERASE"/>
    <property type="match status" value="1"/>
</dbReference>
<dbReference type="CDD" id="cd02440">
    <property type="entry name" value="AdoMet_MTases"/>
    <property type="match status" value="1"/>
</dbReference>
<dbReference type="RefSeq" id="WP_323446158.1">
    <property type="nucleotide sequence ID" value="NZ_BSBI01000002.1"/>
</dbReference>
<dbReference type="InterPro" id="IPR029063">
    <property type="entry name" value="SAM-dependent_MTases_sf"/>
</dbReference>
<evidence type="ECO:0000256" key="1">
    <source>
        <dbReference type="ARBA" id="ARBA00004496"/>
    </source>
</evidence>
<keyword evidence="5" id="KW-0963">Cytoplasm</keyword>
<evidence type="ECO:0000256" key="11">
    <source>
        <dbReference type="ARBA" id="ARBA00031350"/>
    </source>
</evidence>
<evidence type="ECO:0000313" key="13">
    <source>
        <dbReference type="Proteomes" id="UP001291653"/>
    </source>
</evidence>
<name>A0ABQ5NUS3_9ACTN</name>
<evidence type="ECO:0000256" key="5">
    <source>
        <dbReference type="ARBA" id="ARBA00022490"/>
    </source>
</evidence>
<dbReference type="Gene3D" id="3.40.50.150">
    <property type="entry name" value="Vaccinia Virus protein VP39"/>
    <property type="match status" value="1"/>
</dbReference>
<dbReference type="InterPro" id="IPR000682">
    <property type="entry name" value="PCMT"/>
</dbReference>
<organism evidence="12 13">
    <name type="scientific">Streptomyces yaizuensis</name>
    <dbReference type="NCBI Taxonomy" id="2989713"/>
    <lineage>
        <taxon>Bacteria</taxon>
        <taxon>Bacillati</taxon>
        <taxon>Actinomycetota</taxon>
        <taxon>Actinomycetes</taxon>
        <taxon>Kitasatosporales</taxon>
        <taxon>Streptomycetaceae</taxon>
        <taxon>Streptomyces</taxon>
    </lineage>
</organism>
<dbReference type="PANTHER" id="PTHR11579:SF0">
    <property type="entry name" value="PROTEIN-L-ISOASPARTATE(D-ASPARTATE) O-METHYLTRANSFERASE"/>
    <property type="match status" value="1"/>
</dbReference>
<dbReference type="GO" id="GO:0032259">
    <property type="term" value="P:methylation"/>
    <property type="evidence" value="ECO:0007669"/>
    <property type="project" value="UniProtKB-KW"/>
</dbReference>
<evidence type="ECO:0000256" key="6">
    <source>
        <dbReference type="ARBA" id="ARBA00022603"/>
    </source>
</evidence>
<sequence>MQERGDWPERSPWIRQAVDRLPRDVFAPDRLWHWNGHAYLPADRAADPDEWAELLYGDPDTAAVTQVTDGVATSSLSCQAIVVDMLDSLLLEPGHRVLELGTGTGWNAALAATRAGGDRTTTVEVDPVVAEAAGSRLAVHAPGIRLEIGDGALGLPSGAPYDRVIATYAVERVPWAWIEQTRPGGRIVTPWGRLGHVALTVADDGRSASGWVQGLAQFMPARGTTTEPDFSSVRGAGPAEDERPWLRDLAPLQEDWDLRFALRVALPGLRVAVAEDEDGLNAWLHDHTSWAMVSAVGDGTAIAYQGGPRRLADELDRAWAVWTEAGAPRRFDYGLTVTRDRQYAWAKDPTGPCWYQP</sequence>
<reference evidence="12 13" key="1">
    <citation type="submission" date="2022-10" db="EMBL/GenBank/DDBJ databases">
        <title>Draft genome sequence of Streptomyces sp. YSPA8.</title>
        <authorList>
            <person name="Moriuchi R."/>
            <person name="Dohra H."/>
            <person name="Yamamura H."/>
            <person name="Kodani S."/>
        </authorList>
    </citation>
    <scope>NUCLEOTIDE SEQUENCE [LARGE SCALE GENOMIC DNA]</scope>
    <source>
        <strain evidence="12 13">YSPA8</strain>
    </source>
</reference>
<proteinExistence type="inferred from homology"/>
<evidence type="ECO:0000256" key="10">
    <source>
        <dbReference type="ARBA" id="ARBA00031323"/>
    </source>
</evidence>
<evidence type="ECO:0000256" key="7">
    <source>
        <dbReference type="ARBA" id="ARBA00022679"/>
    </source>
</evidence>
<dbReference type="Proteomes" id="UP001291653">
    <property type="component" value="Unassembled WGS sequence"/>
</dbReference>
<accession>A0ABQ5NUS3</accession>
<evidence type="ECO:0000256" key="4">
    <source>
        <dbReference type="ARBA" id="ARBA00013346"/>
    </source>
</evidence>
<evidence type="ECO:0000313" key="12">
    <source>
        <dbReference type="EMBL" id="GLF94095.1"/>
    </source>
</evidence>
<keyword evidence="6 12" id="KW-0489">Methyltransferase</keyword>